<dbReference type="AlphaFoldDB" id="A0A1H8QH11"/>
<name>A0A1H8QH11_9HYPH</name>
<dbReference type="STRING" id="501024.RTCCBAU85039_3990"/>
<evidence type="ECO:0000256" key="1">
    <source>
        <dbReference type="ARBA" id="ARBA00022679"/>
    </source>
</evidence>
<sequence>MFYFGSNAGVLLIHIRNAREGDANLLSEIGIRAWQKAMASIGEADAMVDAARSAFFNFVAGSWITVTVIEWNGHPAGWAARETLDEKISDFWIDPAFTGHGLGTALLQEIEKDIAAQGFDTAMMQTHSANSEAISFFQKRGYAIHWLSIAYNPKLDRDVPSVGLSKALESTDDGTYGLVLV</sequence>
<dbReference type="CDD" id="cd04301">
    <property type="entry name" value="NAT_SF"/>
    <property type="match status" value="1"/>
</dbReference>
<evidence type="ECO:0000259" key="3">
    <source>
        <dbReference type="PROSITE" id="PS51186"/>
    </source>
</evidence>
<evidence type="ECO:0000256" key="2">
    <source>
        <dbReference type="ARBA" id="ARBA00023315"/>
    </source>
</evidence>
<evidence type="ECO:0000313" key="7">
    <source>
        <dbReference type="Proteomes" id="UP000198939"/>
    </source>
</evidence>
<keyword evidence="7" id="KW-1185">Reference proteome</keyword>
<evidence type="ECO:0000313" key="5">
    <source>
        <dbReference type="EMBL" id="SEO53073.1"/>
    </source>
</evidence>
<protein>
    <submittedName>
        <fullName evidence="4">Putative acetyltransferase</fullName>
    </submittedName>
    <submittedName>
        <fullName evidence="5">Ribosomal-protein-alanine N-acetyltransferase</fullName>
    </submittedName>
</protein>
<dbReference type="EMBL" id="FNXB01000021">
    <property type="protein sequence ID" value="SEI04841.1"/>
    <property type="molecule type" value="Genomic_DNA"/>
</dbReference>
<dbReference type="Gene3D" id="3.40.630.30">
    <property type="match status" value="1"/>
</dbReference>
<dbReference type="GO" id="GO:0016747">
    <property type="term" value="F:acyltransferase activity, transferring groups other than amino-acyl groups"/>
    <property type="evidence" value="ECO:0007669"/>
    <property type="project" value="InterPro"/>
</dbReference>
<keyword evidence="2" id="KW-0012">Acyltransferase</keyword>
<dbReference type="InterPro" id="IPR016181">
    <property type="entry name" value="Acyl_CoA_acyltransferase"/>
</dbReference>
<dbReference type="EMBL" id="FOCV01000019">
    <property type="protein sequence ID" value="SEO53073.1"/>
    <property type="molecule type" value="Genomic_DNA"/>
</dbReference>
<dbReference type="Proteomes" id="UP000183063">
    <property type="component" value="Unassembled WGS sequence"/>
</dbReference>
<dbReference type="InterPro" id="IPR000182">
    <property type="entry name" value="GNAT_dom"/>
</dbReference>
<dbReference type="SUPFAM" id="SSF55729">
    <property type="entry name" value="Acyl-CoA N-acyltransferases (Nat)"/>
    <property type="match status" value="1"/>
</dbReference>
<gene>
    <name evidence="4" type="ORF">RTCCBAU85039_3990</name>
    <name evidence="5" type="ORF">SAMN05216228_101918</name>
</gene>
<proteinExistence type="predicted"/>
<dbReference type="PANTHER" id="PTHR43877">
    <property type="entry name" value="AMINOALKYLPHOSPHONATE N-ACETYLTRANSFERASE-RELATED-RELATED"/>
    <property type="match status" value="1"/>
</dbReference>
<accession>A0A1H8QH11</accession>
<keyword evidence="1 4" id="KW-0808">Transferase</keyword>
<organism evidence="4 6">
    <name type="scientific">Rhizobium tibeticum</name>
    <dbReference type="NCBI Taxonomy" id="501024"/>
    <lineage>
        <taxon>Bacteria</taxon>
        <taxon>Pseudomonadati</taxon>
        <taxon>Pseudomonadota</taxon>
        <taxon>Alphaproteobacteria</taxon>
        <taxon>Hyphomicrobiales</taxon>
        <taxon>Rhizobiaceae</taxon>
        <taxon>Rhizobium/Agrobacterium group</taxon>
        <taxon>Rhizobium</taxon>
    </lineage>
</organism>
<evidence type="ECO:0000313" key="6">
    <source>
        <dbReference type="Proteomes" id="UP000183063"/>
    </source>
</evidence>
<dbReference type="Proteomes" id="UP000198939">
    <property type="component" value="Unassembled WGS sequence"/>
</dbReference>
<reference evidence="6" key="2">
    <citation type="submission" date="2016-10" db="EMBL/GenBank/DDBJ databases">
        <authorList>
            <person name="Wibberg D."/>
        </authorList>
    </citation>
    <scope>NUCLEOTIDE SEQUENCE [LARGE SCALE GENOMIC DNA]</scope>
</reference>
<evidence type="ECO:0000313" key="4">
    <source>
        <dbReference type="EMBL" id="SEI04841.1"/>
    </source>
</evidence>
<dbReference type="InterPro" id="IPR050832">
    <property type="entry name" value="Bact_Acetyltransf"/>
</dbReference>
<reference evidence="4" key="1">
    <citation type="submission" date="2016-10" db="EMBL/GenBank/DDBJ databases">
        <authorList>
            <person name="de Groot N.N."/>
        </authorList>
    </citation>
    <scope>NUCLEOTIDE SEQUENCE [LARGE SCALE GENOMIC DNA]</scope>
    <source>
        <strain evidence="4">CCBAU85039</strain>
    </source>
</reference>
<dbReference type="Pfam" id="PF00583">
    <property type="entry name" value="Acetyltransf_1"/>
    <property type="match status" value="1"/>
</dbReference>
<feature type="domain" description="N-acetyltransferase" evidence="3">
    <location>
        <begin position="13"/>
        <end position="169"/>
    </location>
</feature>
<dbReference type="PROSITE" id="PS51186">
    <property type="entry name" value="GNAT"/>
    <property type="match status" value="1"/>
</dbReference>
<reference evidence="5 7" key="3">
    <citation type="submission" date="2016-10" db="EMBL/GenBank/DDBJ databases">
        <authorList>
            <person name="Varghese N."/>
            <person name="Submissions S."/>
        </authorList>
    </citation>
    <scope>NUCLEOTIDE SEQUENCE [LARGE SCALE GENOMIC DNA]</scope>
    <source>
        <strain evidence="5 7">CGMCC 1.7071</strain>
    </source>
</reference>